<protein>
    <submittedName>
        <fullName evidence="2">Uncharacterized protein</fullName>
    </submittedName>
</protein>
<keyword evidence="3" id="KW-1185">Reference proteome</keyword>
<comment type="caution">
    <text evidence="2">The sequence shown here is derived from an EMBL/GenBank/DDBJ whole genome shotgun (WGS) entry which is preliminary data.</text>
</comment>
<sequence length="102" mass="10988">MKSGVCVNGPIPPSRQDSANGWAAMPTTAGSKSSRMRWSRSSQDSYGTCPPPVADQYQPVKFRCPRYEGNDRDGGAASNITDHITDSGPSRRTPSDPTSRTQ</sequence>
<feature type="compositionally biased region" description="Polar residues" evidence="1">
    <location>
        <begin position="78"/>
        <end position="102"/>
    </location>
</feature>
<evidence type="ECO:0000313" key="2">
    <source>
        <dbReference type="EMBL" id="KUM76210.1"/>
    </source>
</evidence>
<feature type="compositionally biased region" description="Basic and acidic residues" evidence="1">
    <location>
        <begin position="65"/>
        <end position="74"/>
    </location>
</feature>
<evidence type="ECO:0000313" key="3">
    <source>
        <dbReference type="Proteomes" id="UP000054024"/>
    </source>
</evidence>
<reference evidence="2 3" key="1">
    <citation type="submission" date="2015-10" db="EMBL/GenBank/DDBJ databases">
        <title>Draft genome sequence of Streptomyces curacoi DSM 40107, type strain for the species Streptomyces curacoi.</title>
        <authorList>
            <person name="Ruckert C."/>
            <person name="Winkler A."/>
            <person name="Kalinowski J."/>
            <person name="Kampfer P."/>
            <person name="Glaeser S."/>
        </authorList>
    </citation>
    <scope>NUCLEOTIDE SEQUENCE [LARGE SCALE GENOMIC DNA]</scope>
    <source>
        <strain evidence="2 3">DSM 40107</strain>
    </source>
</reference>
<proteinExistence type="predicted"/>
<organism evidence="2 3">
    <name type="scientific">Streptomyces curacoi</name>
    <dbReference type="NCBI Taxonomy" id="146536"/>
    <lineage>
        <taxon>Bacteria</taxon>
        <taxon>Bacillati</taxon>
        <taxon>Actinomycetota</taxon>
        <taxon>Actinomycetes</taxon>
        <taxon>Kitasatosporales</taxon>
        <taxon>Streptomycetaceae</taxon>
        <taxon>Streptomyces</taxon>
    </lineage>
</organism>
<dbReference type="AlphaFoldDB" id="A0A117PAT0"/>
<accession>A0A117PAT0</accession>
<name>A0A117PAT0_9ACTN</name>
<feature type="region of interest" description="Disordered" evidence="1">
    <location>
        <begin position="1"/>
        <end position="102"/>
    </location>
</feature>
<gene>
    <name evidence="2" type="ORF">AQI70_14715</name>
</gene>
<dbReference type="Proteomes" id="UP000054024">
    <property type="component" value="Unassembled WGS sequence"/>
</dbReference>
<dbReference type="EMBL" id="LMWJ01000009">
    <property type="protein sequence ID" value="KUM76210.1"/>
    <property type="molecule type" value="Genomic_DNA"/>
</dbReference>
<evidence type="ECO:0000256" key="1">
    <source>
        <dbReference type="SAM" id="MobiDB-lite"/>
    </source>
</evidence>